<evidence type="ECO:0000313" key="2">
    <source>
        <dbReference type="EMBL" id="CAG8596686.1"/>
    </source>
</evidence>
<dbReference type="Gene3D" id="3.40.720.10">
    <property type="entry name" value="Alkaline Phosphatase, subunit A"/>
    <property type="match status" value="2"/>
</dbReference>
<name>A0A9N9CAD3_9GLOM</name>
<evidence type="ECO:0000313" key="3">
    <source>
        <dbReference type="Proteomes" id="UP000789405"/>
    </source>
</evidence>
<reference evidence="2" key="1">
    <citation type="submission" date="2021-06" db="EMBL/GenBank/DDBJ databases">
        <authorList>
            <person name="Kallberg Y."/>
            <person name="Tangrot J."/>
            <person name="Rosling A."/>
        </authorList>
    </citation>
    <scope>NUCLEOTIDE SEQUENCE</scope>
    <source>
        <strain evidence="2">MA453B</strain>
    </source>
</reference>
<organism evidence="2 3">
    <name type="scientific">Dentiscutata erythropus</name>
    <dbReference type="NCBI Taxonomy" id="1348616"/>
    <lineage>
        <taxon>Eukaryota</taxon>
        <taxon>Fungi</taxon>
        <taxon>Fungi incertae sedis</taxon>
        <taxon>Mucoromycota</taxon>
        <taxon>Glomeromycotina</taxon>
        <taxon>Glomeromycetes</taxon>
        <taxon>Diversisporales</taxon>
        <taxon>Gigasporaceae</taxon>
        <taxon>Dentiscutata</taxon>
    </lineage>
</organism>
<protein>
    <submittedName>
        <fullName evidence="2">18968_t:CDS:1</fullName>
    </submittedName>
</protein>
<feature type="chain" id="PRO_5040444323" evidence="1">
    <location>
        <begin position="22"/>
        <end position="444"/>
    </location>
</feature>
<feature type="signal peptide" evidence="1">
    <location>
        <begin position="1"/>
        <end position="21"/>
    </location>
</feature>
<dbReference type="InterPro" id="IPR002591">
    <property type="entry name" value="Phosphodiest/P_Trfase"/>
</dbReference>
<dbReference type="SUPFAM" id="SSF53649">
    <property type="entry name" value="Alkaline phosphatase-like"/>
    <property type="match status" value="2"/>
</dbReference>
<dbReference type="AlphaFoldDB" id="A0A9N9CAD3"/>
<proteinExistence type="predicted"/>
<dbReference type="Pfam" id="PF01663">
    <property type="entry name" value="Phosphodiest"/>
    <property type="match status" value="1"/>
</dbReference>
<evidence type="ECO:0000256" key="1">
    <source>
        <dbReference type="SAM" id="SignalP"/>
    </source>
</evidence>
<dbReference type="InterPro" id="IPR017850">
    <property type="entry name" value="Alkaline_phosphatase_core_sf"/>
</dbReference>
<keyword evidence="1" id="KW-0732">Signal</keyword>
<dbReference type="EMBL" id="CAJVPY010003620">
    <property type="protein sequence ID" value="CAG8596686.1"/>
    <property type="molecule type" value="Genomic_DNA"/>
</dbReference>
<sequence length="444" mass="48502">MVFPKLSVFIFFVSLVTISLGHPQSRSSFNKRFDAKFNHVLLISIDGLHQKDVDVFTKDNPGCTLATILKNAVYFTNVQDSFPTDSFPGLMAQVTGGKPATTGVCMMILGIVLFIPPDPIVLARLSLDTDVTKLNTTLNETAFPEQLKDGKCVKVHPYDYLRVNTIFEVAKQHGLTTAWVDKEPAYTIVNGPSGKGVDDFWGPEISSINSTDVTQVKQYDGNHTQAILNWINGIRTDGTPFKVPNIFGGNFQTVSVAQKSPAGGYKNANANPTDVLEGAFKYHGQSPIDPKLLQRIDPDFLSNQVGSDKINHLTTDDVALLWLKDHSDSKAAAESLMNNKTLAITEVFEGDSLQSEFGRDPDIAIKVNPGVIYSLSTAKIAEHGGFNEDYHVPIIVYNPCIDGKVNTDNVETRSIAPFILSVLGLDGNELEAVAKEETPTLPVF</sequence>
<accession>A0A9N9CAD3</accession>
<gene>
    <name evidence="2" type="ORF">DERYTH_LOCUS7430</name>
</gene>
<dbReference type="Proteomes" id="UP000789405">
    <property type="component" value="Unassembled WGS sequence"/>
</dbReference>
<dbReference type="OrthoDB" id="2118639at2759"/>
<keyword evidence="3" id="KW-1185">Reference proteome</keyword>
<comment type="caution">
    <text evidence="2">The sequence shown here is derived from an EMBL/GenBank/DDBJ whole genome shotgun (WGS) entry which is preliminary data.</text>
</comment>